<dbReference type="AlphaFoldDB" id="A0A6G1DRS2"/>
<dbReference type="Proteomes" id="UP000479710">
    <property type="component" value="Unassembled WGS sequence"/>
</dbReference>
<dbReference type="EMBL" id="SPHZ02000006">
    <property type="protein sequence ID" value="KAF0914794.1"/>
    <property type="molecule type" value="Genomic_DNA"/>
</dbReference>
<name>A0A6G1DRS2_9ORYZ</name>
<comment type="caution">
    <text evidence="1">The sequence shown here is derived from an EMBL/GenBank/DDBJ whole genome shotgun (WGS) entry which is preliminary data.</text>
</comment>
<evidence type="ECO:0000313" key="2">
    <source>
        <dbReference type="Proteomes" id="UP000479710"/>
    </source>
</evidence>
<evidence type="ECO:0000313" key="1">
    <source>
        <dbReference type="EMBL" id="KAF0914794.1"/>
    </source>
</evidence>
<proteinExistence type="predicted"/>
<protein>
    <submittedName>
        <fullName evidence="1">Uncharacterized protein</fullName>
    </submittedName>
</protein>
<accession>A0A6G1DRS2</accession>
<reference evidence="1 2" key="1">
    <citation type="submission" date="2019-11" db="EMBL/GenBank/DDBJ databases">
        <title>Whole genome sequence of Oryza granulata.</title>
        <authorList>
            <person name="Li W."/>
        </authorList>
    </citation>
    <scope>NUCLEOTIDE SEQUENCE [LARGE SCALE GENOMIC DNA]</scope>
    <source>
        <strain evidence="2">cv. Menghai</strain>
        <tissue evidence="1">Leaf</tissue>
    </source>
</reference>
<keyword evidence="2" id="KW-1185">Reference proteome</keyword>
<organism evidence="1 2">
    <name type="scientific">Oryza meyeriana var. granulata</name>
    <dbReference type="NCBI Taxonomy" id="110450"/>
    <lineage>
        <taxon>Eukaryota</taxon>
        <taxon>Viridiplantae</taxon>
        <taxon>Streptophyta</taxon>
        <taxon>Embryophyta</taxon>
        <taxon>Tracheophyta</taxon>
        <taxon>Spermatophyta</taxon>
        <taxon>Magnoliopsida</taxon>
        <taxon>Liliopsida</taxon>
        <taxon>Poales</taxon>
        <taxon>Poaceae</taxon>
        <taxon>BOP clade</taxon>
        <taxon>Oryzoideae</taxon>
        <taxon>Oryzeae</taxon>
        <taxon>Oryzinae</taxon>
        <taxon>Oryza</taxon>
        <taxon>Oryza meyeriana</taxon>
    </lineage>
</organism>
<gene>
    <name evidence="1" type="ORF">E2562_031520</name>
</gene>
<sequence length="67" mass="7357">MEELLVMITWCQLGIHDKPCCIIISGLERNGVSSVEDILAQDVHESELPTSCCQSLLLDAKIRGSIT</sequence>